<dbReference type="Pfam" id="PF01477">
    <property type="entry name" value="PLAT"/>
    <property type="match status" value="1"/>
</dbReference>
<protein>
    <submittedName>
        <fullName evidence="5 6">Polycystic kidney disease protein 1-like 2 isoform X1</fullName>
    </submittedName>
</protein>
<dbReference type="SUPFAM" id="SSF49723">
    <property type="entry name" value="Lipase/lipooxygenase domain (PLAT/LH2 domain)"/>
    <property type="match status" value="1"/>
</dbReference>
<keyword evidence="4" id="KW-1185">Reference proteome</keyword>
<organism evidence="4 5">
    <name type="scientific">Frankliniella occidentalis</name>
    <name type="common">Western flower thrips</name>
    <name type="synonym">Euthrips occidentalis</name>
    <dbReference type="NCBI Taxonomy" id="133901"/>
    <lineage>
        <taxon>Eukaryota</taxon>
        <taxon>Metazoa</taxon>
        <taxon>Ecdysozoa</taxon>
        <taxon>Arthropoda</taxon>
        <taxon>Hexapoda</taxon>
        <taxon>Insecta</taxon>
        <taxon>Pterygota</taxon>
        <taxon>Neoptera</taxon>
        <taxon>Paraneoptera</taxon>
        <taxon>Thysanoptera</taxon>
        <taxon>Terebrantia</taxon>
        <taxon>Thripoidea</taxon>
        <taxon>Thripidae</taxon>
        <taxon>Frankliniella</taxon>
    </lineage>
</organism>
<dbReference type="KEGG" id="foc:127749900"/>
<dbReference type="AlphaFoldDB" id="A0A9C6U8X0"/>
<keyword evidence="2" id="KW-0472">Membrane</keyword>
<dbReference type="Gene3D" id="2.60.60.20">
    <property type="entry name" value="PLAT/LH2 domain"/>
    <property type="match status" value="1"/>
</dbReference>
<gene>
    <name evidence="5 6" type="primary">LOC127749900</name>
</gene>
<keyword evidence="2" id="KW-1133">Transmembrane helix</keyword>
<keyword evidence="2" id="KW-0812">Transmembrane</keyword>
<dbReference type="GO" id="GO:0016020">
    <property type="term" value="C:membrane"/>
    <property type="evidence" value="ECO:0007669"/>
    <property type="project" value="TreeGrafter"/>
</dbReference>
<dbReference type="RefSeq" id="XP_052125859.1">
    <property type="nucleotide sequence ID" value="XM_052269899.1"/>
</dbReference>
<sequence length="471" mass="53565">MVVVLQEKWPKSKDFYSSRAVVVSQTQDVVIGVAVRNRLNSFVHLGLAFANATLEKAAARGQTEITYDFSFTPLNLACKSWSDSRYRWVTGEHRELWQLSGPRALTCALHHLSLFSGLVLLPPHFVHPMRDAALFATLYRNWLVFVYVMVTLFIWLVWLPFAIRQDRVDREEVGVSYERSAKERASPARERSVEAGPSVGSHSLSAQWRVVVLDDISPEAQYPYLVSVFSGNLAQGQTTAYVGIRICGDKQDSGVCYLRSGTGLDAKTSVQLLLNLEELRLLLTNLSDERLPKFLKCDYTVPGQPHMLSHERRALSRTYDDWFLLYTSGPLGELLSLELWTDCAGMRPYWYCEKVLVEELRTGRVWTFPAYCWLSLEHGTRRACVTLPPAPLLWKHRFNSLIKATARGDHTWLSVLFRHPRMTFSRAQRLSVAFSEHFLDMVVSIMFFNVAEEVGRLCLEKTAAGLATFCG</sequence>
<dbReference type="InterPro" id="IPR051223">
    <property type="entry name" value="Polycystin"/>
</dbReference>
<evidence type="ECO:0000259" key="3">
    <source>
        <dbReference type="PROSITE" id="PS50095"/>
    </source>
</evidence>
<evidence type="ECO:0000313" key="6">
    <source>
        <dbReference type="RefSeq" id="XP_052125859.1"/>
    </source>
</evidence>
<feature type="domain" description="PLAT" evidence="3">
    <location>
        <begin position="222"/>
        <end position="388"/>
    </location>
</feature>
<dbReference type="Proteomes" id="UP000504606">
    <property type="component" value="Unplaced"/>
</dbReference>
<dbReference type="GO" id="GO:0005262">
    <property type="term" value="F:calcium channel activity"/>
    <property type="evidence" value="ECO:0007669"/>
    <property type="project" value="TreeGrafter"/>
</dbReference>
<dbReference type="PANTHER" id="PTHR10877">
    <property type="entry name" value="POLYCYSTIN FAMILY MEMBER"/>
    <property type="match status" value="1"/>
</dbReference>
<feature type="transmembrane region" description="Helical" evidence="2">
    <location>
        <begin position="142"/>
        <end position="163"/>
    </location>
</feature>
<dbReference type="GeneID" id="127749900"/>
<dbReference type="PANTHER" id="PTHR10877:SF183">
    <property type="entry name" value="AT14535P-RELATED"/>
    <property type="match status" value="1"/>
</dbReference>
<dbReference type="InterPro" id="IPR036392">
    <property type="entry name" value="PLAT/LH2_dom_sf"/>
</dbReference>
<dbReference type="OrthoDB" id="6629807at2759"/>
<evidence type="ECO:0000256" key="2">
    <source>
        <dbReference type="SAM" id="Phobius"/>
    </source>
</evidence>
<accession>A0A9C6U8X0</accession>
<name>A0A9C6U8X0_FRAOC</name>
<dbReference type="GO" id="GO:0050982">
    <property type="term" value="P:detection of mechanical stimulus"/>
    <property type="evidence" value="ECO:0007669"/>
    <property type="project" value="TreeGrafter"/>
</dbReference>
<dbReference type="RefSeq" id="XP_052125857.1">
    <property type="nucleotide sequence ID" value="XM_052269897.1"/>
</dbReference>
<proteinExistence type="predicted"/>
<reference evidence="5 6" key="1">
    <citation type="submission" date="2025-04" db="UniProtKB">
        <authorList>
            <consortium name="RefSeq"/>
        </authorList>
    </citation>
    <scope>IDENTIFICATION</scope>
    <source>
        <tissue evidence="5 6">Whole organism</tissue>
    </source>
</reference>
<dbReference type="InterPro" id="IPR001024">
    <property type="entry name" value="PLAT/LH2_dom"/>
</dbReference>
<dbReference type="PROSITE" id="PS50095">
    <property type="entry name" value="PLAT"/>
    <property type="match status" value="1"/>
</dbReference>
<evidence type="ECO:0000313" key="5">
    <source>
        <dbReference type="RefSeq" id="XP_052125857.1"/>
    </source>
</evidence>
<evidence type="ECO:0000256" key="1">
    <source>
        <dbReference type="PROSITE-ProRule" id="PRU00152"/>
    </source>
</evidence>
<evidence type="ECO:0000313" key="4">
    <source>
        <dbReference type="Proteomes" id="UP000504606"/>
    </source>
</evidence>
<comment type="caution">
    <text evidence="1">Lacks conserved residue(s) required for the propagation of feature annotation.</text>
</comment>